<evidence type="ECO:0000256" key="1">
    <source>
        <dbReference type="ARBA" id="ARBA00004173"/>
    </source>
</evidence>
<feature type="compositionally biased region" description="Acidic residues" evidence="8">
    <location>
        <begin position="98"/>
        <end position="108"/>
    </location>
</feature>
<feature type="compositionally biased region" description="Polar residues" evidence="8">
    <location>
        <begin position="207"/>
        <end position="219"/>
    </location>
</feature>
<dbReference type="Gene3D" id="1.20.5.340">
    <property type="match status" value="1"/>
</dbReference>
<name>A0A9X0C7B1_9EURO</name>
<dbReference type="Pfam" id="PF07798">
    <property type="entry name" value="CCDC90-like"/>
    <property type="match status" value="1"/>
</dbReference>
<evidence type="ECO:0000256" key="8">
    <source>
        <dbReference type="SAM" id="MobiDB-lite"/>
    </source>
</evidence>
<feature type="region of interest" description="Disordered" evidence="8">
    <location>
        <begin position="433"/>
        <end position="460"/>
    </location>
</feature>
<dbReference type="Proteomes" id="UP001149954">
    <property type="component" value="Unassembled WGS sequence"/>
</dbReference>
<evidence type="ECO:0000256" key="6">
    <source>
        <dbReference type="ARBA" id="ARBA00023128"/>
    </source>
</evidence>
<feature type="compositionally biased region" description="Polar residues" evidence="8">
    <location>
        <begin position="186"/>
        <end position="195"/>
    </location>
</feature>
<dbReference type="GO" id="GO:0016020">
    <property type="term" value="C:membrane"/>
    <property type="evidence" value="ECO:0007669"/>
    <property type="project" value="UniProtKB-SubCell"/>
</dbReference>
<protein>
    <recommendedName>
        <fullName evidence="12">MOZ protein represents a chromatin-associated acetyltransferase</fullName>
    </recommendedName>
</protein>
<gene>
    <name evidence="10" type="ORF">N7463_007747</name>
</gene>
<keyword evidence="6" id="KW-0496">Mitochondrion</keyword>
<dbReference type="GO" id="GO:0005739">
    <property type="term" value="C:mitochondrion"/>
    <property type="evidence" value="ECO:0007669"/>
    <property type="project" value="UniProtKB-SubCell"/>
</dbReference>
<evidence type="ECO:0000313" key="10">
    <source>
        <dbReference type="EMBL" id="KAJ5504873.1"/>
    </source>
</evidence>
<dbReference type="AlphaFoldDB" id="A0A9X0C7B1"/>
<keyword evidence="7 9" id="KW-0472">Membrane</keyword>
<dbReference type="PANTHER" id="PTHR14360">
    <property type="entry name" value="PROTEIN FMP32, MITOCHONDRIAL"/>
    <property type="match status" value="1"/>
</dbReference>
<evidence type="ECO:0000256" key="9">
    <source>
        <dbReference type="SAM" id="Phobius"/>
    </source>
</evidence>
<evidence type="ECO:0008006" key="12">
    <source>
        <dbReference type="Google" id="ProtNLM"/>
    </source>
</evidence>
<feature type="transmembrane region" description="Helical" evidence="9">
    <location>
        <begin position="391"/>
        <end position="409"/>
    </location>
</feature>
<comment type="caution">
    <text evidence="10">The sequence shown here is derived from an EMBL/GenBank/DDBJ whole genome shotgun (WGS) entry which is preliminary data.</text>
</comment>
<dbReference type="EMBL" id="JAPWDS010000003">
    <property type="protein sequence ID" value="KAJ5504873.1"/>
    <property type="molecule type" value="Genomic_DNA"/>
</dbReference>
<evidence type="ECO:0000256" key="5">
    <source>
        <dbReference type="ARBA" id="ARBA00023054"/>
    </source>
</evidence>
<dbReference type="InterPro" id="IPR024461">
    <property type="entry name" value="CCDC90-like"/>
</dbReference>
<keyword evidence="4 9" id="KW-1133">Transmembrane helix</keyword>
<accession>A0A9X0C7B1</accession>
<dbReference type="OrthoDB" id="5424147at2759"/>
<organism evidence="10 11">
    <name type="scientific">Penicillium fimorum</name>
    <dbReference type="NCBI Taxonomy" id="1882269"/>
    <lineage>
        <taxon>Eukaryota</taxon>
        <taxon>Fungi</taxon>
        <taxon>Dikarya</taxon>
        <taxon>Ascomycota</taxon>
        <taxon>Pezizomycotina</taxon>
        <taxon>Eurotiomycetes</taxon>
        <taxon>Eurotiomycetidae</taxon>
        <taxon>Eurotiales</taxon>
        <taxon>Aspergillaceae</taxon>
        <taxon>Penicillium</taxon>
    </lineage>
</organism>
<feature type="compositionally biased region" description="Polar residues" evidence="8">
    <location>
        <begin position="119"/>
        <end position="131"/>
    </location>
</feature>
<feature type="region of interest" description="Disordered" evidence="8">
    <location>
        <begin position="36"/>
        <end position="229"/>
    </location>
</feature>
<dbReference type="PANTHER" id="PTHR14360:SF12">
    <property type="entry name" value="MOZ PROTEIN REPRESENTS A CHROMATIN-ASSOCIATED ACETYLTRANSFERASE"/>
    <property type="match status" value="1"/>
</dbReference>
<keyword evidence="11" id="KW-1185">Reference proteome</keyword>
<evidence type="ECO:0000256" key="7">
    <source>
        <dbReference type="ARBA" id="ARBA00023136"/>
    </source>
</evidence>
<comment type="subcellular location">
    <subcellularLocation>
        <location evidence="2">Membrane</location>
    </subcellularLocation>
    <subcellularLocation>
        <location evidence="1">Mitochondrion</location>
    </subcellularLocation>
</comment>
<evidence type="ECO:0000313" key="11">
    <source>
        <dbReference type="Proteomes" id="UP001149954"/>
    </source>
</evidence>
<feature type="compositionally biased region" description="Low complexity" evidence="8">
    <location>
        <begin position="109"/>
        <end position="118"/>
    </location>
</feature>
<reference evidence="10" key="1">
    <citation type="submission" date="2022-12" db="EMBL/GenBank/DDBJ databases">
        <authorList>
            <person name="Petersen C."/>
        </authorList>
    </citation>
    <scope>NUCLEOTIDE SEQUENCE</scope>
    <source>
        <strain evidence="10">IBT 29495</strain>
    </source>
</reference>
<proteinExistence type="predicted"/>
<evidence type="ECO:0000256" key="3">
    <source>
        <dbReference type="ARBA" id="ARBA00022692"/>
    </source>
</evidence>
<keyword evidence="5" id="KW-0175">Coiled coil</keyword>
<keyword evidence="3 9" id="KW-0812">Transmembrane</keyword>
<sequence length="460" mass="51258">MLVTTMATPRLPFLYPNLMRAVRLCQPRTYRSIRIPYRPTQRFHTSQQHQRDSYQRRYGPAVEPNTSPSLRPKKGPHDQVQDVPEDPSSGHEAINNSEQEEVSPEESQSETQPQEAEQNTADVSKESSSVTPALDQQIEADAKKDNPPTDREPHEEKATDIDSAEEEQAPASSPPPSEGPSEENTDTSSFASQTPFEDVLHMPSPSVYLSPTGGPSSSDGRPPHLTPAPYVHPFDTYSLVQDLSKGGYSEEQSTTIMKAVRAILQNNLSLARESLTSKSDVENEEYLFKAACSELQSSLQTARNSEIQHQRSSRTQLQHETDIISQRLSQELSGMKDDIKGMFNDHKMTTREQQRSIDTSVQELNYKITVSLNSDGKSEIEGLRWILTRRAALTIAICAFMIIVFLKYASTRKEPEPKKVKKTQQPVVAKEISTETRAVQDGGIQTDIPSAEAHLGESLG</sequence>
<reference evidence="10" key="2">
    <citation type="journal article" date="2023" name="IMA Fungus">
        <title>Comparative genomic study of the Penicillium genus elucidates a diverse pangenome and 15 lateral gene transfer events.</title>
        <authorList>
            <person name="Petersen C."/>
            <person name="Sorensen T."/>
            <person name="Nielsen M.R."/>
            <person name="Sondergaard T.E."/>
            <person name="Sorensen J.L."/>
            <person name="Fitzpatrick D.A."/>
            <person name="Frisvad J.C."/>
            <person name="Nielsen K.L."/>
        </authorList>
    </citation>
    <scope>NUCLEOTIDE SEQUENCE</scope>
    <source>
        <strain evidence="10">IBT 29495</strain>
    </source>
</reference>
<evidence type="ECO:0000256" key="4">
    <source>
        <dbReference type="ARBA" id="ARBA00022989"/>
    </source>
</evidence>
<feature type="compositionally biased region" description="Basic and acidic residues" evidence="8">
    <location>
        <begin position="140"/>
        <end position="160"/>
    </location>
</feature>
<evidence type="ECO:0000256" key="2">
    <source>
        <dbReference type="ARBA" id="ARBA00004370"/>
    </source>
</evidence>